<organism evidence="1">
    <name type="scientific">Rhizophora mucronata</name>
    <name type="common">Asiatic mangrove</name>
    <dbReference type="NCBI Taxonomy" id="61149"/>
    <lineage>
        <taxon>Eukaryota</taxon>
        <taxon>Viridiplantae</taxon>
        <taxon>Streptophyta</taxon>
        <taxon>Embryophyta</taxon>
        <taxon>Tracheophyta</taxon>
        <taxon>Spermatophyta</taxon>
        <taxon>Magnoliopsida</taxon>
        <taxon>eudicotyledons</taxon>
        <taxon>Gunneridae</taxon>
        <taxon>Pentapetalae</taxon>
        <taxon>rosids</taxon>
        <taxon>fabids</taxon>
        <taxon>Malpighiales</taxon>
        <taxon>Rhizophoraceae</taxon>
        <taxon>Rhizophora</taxon>
    </lineage>
</organism>
<dbReference type="EMBL" id="GGEC01037234">
    <property type="protein sequence ID" value="MBX17718.1"/>
    <property type="molecule type" value="Transcribed_RNA"/>
</dbReference>
<evidence type="ECO:0000313" key="1">
    <source>
        <dbReference type="EMBL" id="MBX17718.1"/>
    </source>
</evidence>
<accession>A0A2P2LIC3</accession>
<proteinExistence type="predicted"/>
<protein>
    <submittedName>
        <fullName evidence="1">Uncharacterized protein</fullName>
    </submittedName>
</protein>
<dbReference type="AlphaFoldDB" id="A0A2P2LIC3"/>
<sequence length="16" mass="1955">MCFPYLYLTFSREIDG</sequence>
<reference evidence="1" key="1">
    <citation type="submission" date="2018-02" db="EMBL/GenBank/DDBJ databases">
        <title>Rhizophora mucronata_Transcriptome.</title>
        <authorList>
            <person name="Meera S.P."/>
            <person name="Sreeshan A."/>
            <person name="Augustine A."/>
        </authorList>
    </citation>
    <scope>NUCLEOTIDE SEQUENCE</scope>
    <source>
        <tissue evidence="1">Leaf</tissue>
    </source>
</reference>
<name>A0A2P2LIC3_RHIMU</name>